<feature type="non-terminal residue" evidence="1">
    <location>
        <position position="1"/>
    </location>
</feature>
<evidence type="ECO:0000313" key="1">
    <source>
        <dbReference type="EMBL" id="CDW36213.1"/>
    </source>
</evidence>
<proteinExistence type="predicted"/>
<reference evidence="1" key="1">
    <citation type="submission" date="2014-05" db="EMBL/GenBank/DDBJ databases">
        <authorList>
            <person name="Chronopoulou M."/>
        </authorList>
    </citation>
    <scope>NUCLEOTIDE SEQUENCE</scope>
    <source>
        <tissue evidence="1">Whole organism</tissue>
    </source>
</reference>
<sequence>THYYLQSSSQIKVTYQFTVHYYFCHFPSKFHLDSLITLRTLTIRRPHNAPVSLIYGAYTTPLNTTLRHSTYSGDDDGSVPAASYNVLIDWSLQPHTHPQKEVPAKVRWTFLLLSQSLRRPTLQKRKSWTT</sequence>
<organism evidence="1">
    <name type="scientific">Lepeophtheirus salmonis</name>
    <name type="common">Salmon louse</name>
    <name type="synonym">Caligus salmonis</name>
    <dbReference type="NCBI Taxonomy" id="72036"/>
    <lineage>
        <taxon>Eukaryota</taxon>
        <taxon>Metazoa</taxon>
        <taxon>Ecdysozoa</taxon>
        <taxon>Arthropoda</taxon>
        <taxon>Crustacea</taxon>
        <taxon>Multicrustacea</taxon>
        <taxon>Hexanauplia</taxon>
        <taxon>Copepoda</taxon>
        <taxon>Siphonostomatoida</taxon>
        <taxon>Caligidae</taxon>
        <taxon>Lepeophtheirus</taxon>
    </lineage>
</organism>
<accession>A0A0K2UD90</accession>
<dbReference type="AlphaFoldDB" id="A0A0K2UD90"/>
<dbReference type="EMBL" id="HACA01018852">
    <property type="protein sequence ID" value="CDW36213.1"/>
    <property type="molecule type" value="Transcribed_RNA"/>
</dbReference>
<protein>
    <submittedName>
        <fullName evidence="1">Uncharacterized protein</fullName>
    </submittedName>
</protein>
<name>A0A0K2UD90_LEPSM</name>